<protein>
    <submittedName>
        <fullName evidence="1">Uncharacterized protein</fullName>
    </submittedName>
</protein>
<name>A0A251UCE4_HELAN</name>
<dbReference type="AlphaFoldDB" id="A0A251UCE4"/>
<reference evidence="2" key="1">
    <citation type="journal article" date="2017" name="Nature">
        <title>The sunflower genome provides insights into oil metabolism, flowering and Asterid evolution.</title>
        <authorList>
            <person name="Badouin H."/>
            <person name="Gouzy J."/>
            <person name="Grassa C.J."/>
            <person name="Murat F."/>
            <person name="Staton S.E."/>
            <person name="Cottret L."/>
            <person name="Lelandais-Briere C."/>
            <person name="Owens G.L."/>
            <person name="Carrere S."/>
            <person name="Mayjonade B."/>
            <person name="Legrand L."/>
            <person name="Gill N."/>
            <person name="Kane N.C."/>
            <person name="Bowers J.E."/>
            <person name="Hubner S."/>
            <person name="Bellec A."/>
            <person name="Berard A."/>
            <person name="Berges H."/>
            <person name="Blanchet N."/>
            <person name="Boniface M.C."/>
            <person name="Brunel D."/>
            <person name="Catrice O."/>
            <person name="Chaidir N."/>
            <person name="Claudel C."/>
            <person name="Donnadieu C."/>
            <person name="Faraut T."/>
            <person name="Fievet G."/>
            <person name="Helmstetter N."/>
            <person name="King M."/>
            <person name="Knapp S.J."/>
            <person name="Lai Z."/>
            <person name="Le Paslier M.C."/>
            <person name="Lippi Y."/>
            <person name="Lorenzon L."/>
            <person name="Mandel J.R."/>
            <person name="Marage G."/>
            <person name="Marchand G."/>
            <person name="Marquand E."/>
            <person name="Bret-Mestries E."/>
            <person name="Morien E."/>
            <person name="Nambeesan S."/>
            <person name="Nguyen T."/>
            <person name="Pegot-Espagnet P."/>
            <person name="Pouilly N."/>
            <person name="Raftis F."/>
            <person name="Sallet E."/>
            <person name="Schiex T."/>
            <person name="Thomas J."/>
            <person name="Vandecasteele C."/>
            <person name="Vares D."/>
            <person name="Vear F."/>
            <person name="Vautrin S."/>
            <person name="Crespi M."/>
            <person name="Mangin B."/>
            <person name="Burke J.M."/>
            <person name="Salse J."/>
            <person name="Munos S."/>
            <person name="Vincourt P."/>
            <person name="Rieseberg L.H."/>
            <person name="Langlade N.B."/>
        </authorList>
    </citation>
    <scope>NUCLEOTIDE SEQUENCE [LARGE SCALE GENOMIC DNA]</scope>
    <source>
        <strain evidence="2">cv. SF193</strain>
    </source>
</reference>
<gene>
    <name evidence="1" type="ORF">HannXRQ_Chr07g0199551</name>
</gene>
<accession>A0A251UCE4</accession>
<sequence length="139" mass="16355">MRLRLPLRYCNKIIRRAYFYLHANKKCVYRVPVCTVTNRTGIHYQETIIIFLPCIKRFKESGQSSLGICWCRKRTPEKFLRSSPISLFFHSDRNLIIGSIRVHLVYLGVFRYSNKSNLLAWRLGGTLIILVFPTRTTTI</sequence>
<dbReference type="EMBL" id="CM007896">
    <property type="protein sequence ID" value="OTG21018.1"/>
    <property type="molecule type" value="Genomic_DNA"/>
</dbReference>
<dbReference type="InParanoid" id="A0A251UCE4"/>
<dbReference type="Proteomes" id="UP000215914">
    <property type="component" value="Chromosome 7"/>
</dbReference>
<evidence type="ECO:0000313" key="1">
    <source>
        <dbReference type="EMBL" id="OTG21018.1"/>
    </source>
</evidence>
<keyword evidence="2" id="KW-1185">Reference proteome</keyword>
<proteinExistence type="predicted"/>
<evidence type="ECO:0000313" key="2">
    <source>
        <dbReference type="Proteomes" id="UP000215914"/>
    </source>
</evidence>
<organism evidence="1 2">
    <name type="scientific">Helianthus annuus</name>
    <name type="common">Common sunflower</name>
    <dbReference type="NCBI Taxonomy" id="4232"/>
    <lineage>
        <taxon>Eukaryota</taxon>
        <taxon>Viridiplantae</taxon>
        <taxon>Streptophyta</taxon>
        <taxon>Embryophyta</taxon>
        <taxon>Tracheophyta</taxon>
        <taxon>Spermatophyta</taxon>
        <taxon>Magnoliopsida</taxon>
        <taxon>eudicotyledons</taxon>
        <taxon>Gunneridae</taxon>
        <taxon>Pentapetalae</taxon>
        <taxon>asterids</taxon>
        <taxon>campanulids</taxon>
        <taxon>Asterales</taxon>
        <taxon>Asteraceae</taxon>
        <taxon>Asteroideae</taxon>
        <taxon>Heliantheae alliance</taxon>
        <taxon>Heliantheae</taxon>
        <taxon>Helianthus</taxon>
    </lineage>
</organism>